<keyword evidence="3" id="KW-0378">Hydrolase</keyword>
<dbReference type="Gene3D" id="3.40.50.10490">
    <property type="entry name" value="Glucose-6-phosphate isomerase like protein, domain 1"/>
    <property type="match status" value="2"/>
</dbReference>
<dbReference type="InterPro" id="IPR046348">
    <property type="entry name" value="SIS_dom_sf"/>
</dbReference>
<reference evidence="4" key="1">
    <citation type="journal article" date="2019" name="Int. J. Syst. Evol. Microbiol.">
        <title>The Global Catalogue of Microorganisms (GCM) 10K type strain sequencing project: providing services to taxonomists for standard genome sequencing and annotation.</title>
        <authorList>
            <consortium name="The Broad Institute Genomics Platform"/>
            <consortium name="The Broad Institute Genome Sequencing Center for Infectious Disease"/>
            <person name="Wu L."/>
            <person name="Ma J."/>
        </authorList>
    </citation>
    <scope>NUCLEOTIDE SEQUENCE [LARGE SCALE GENOMIC DNA]</scope>
    <source>
        <strain evidence="4">JCM 17130</strain>
    </source>
</reference>
<organism evidence="3 4">
    <name type="scientific">Georgenia deserti</name>
    <dbReference type="NCBI Taxonomy" id="2093781"/>
    <lineage>
        <taxon>Bacteria</taxon>
        <taxon>Bacillati</taxon>
        <taxon>Actinomycetota</taxon>
        <taxon>Actinomycetes</taxon>
        <taxon>Micrococcales</taxon>
        <taxon>Bogoriellaceae</taxon>
        <taxon>Georgenia</taxon>
    </lineage>
</organism>
<dbReference type="EMBL" id="JBHUEE010000003">
    <property type="protein sequence ID" value="MFD1717778.1"/>
    <property type="molecule type" value="Genomic_DNA"/>
</dbReference>
<dbReference type="InterPro" id="IPR035466">
    <property type="entry name" value="GlmS/AgaS_SIS"/>
</dbReference>
<name>A0ABW4L4K4_9MICO</name>
<evidence type="ECO:0000259" key="2">
    <source>
        <dbReference type="PROSITE" id="PS51464"/>
    </source>
</evidence>
<gene>
    <name evidence="3" type="ORF">ACFSE6_08025</name>
</gene>
<proteinExistence type="predicted"/>
<comment type="caution">
    <text evidence="3">The sequence shown here is derived from an EMBL/GenBank/DDBJ whole genome shotgun (WGS) entry which is preliminary data.</text>
</comment>
<dbReference type="InterPro" id="IPR001347">
    <property type="entry name" value="SIS_dom"/>
</dbReference>
<dbReference type="SUPFAM" id="SSF53697">
    <property type="entry name" value="SIS domain"/>
    <property type="match status" value="1"/>
</dbReference>
<keyword evidence="1" id="KW-0677">Repeat</keyword>
<sequence>MTGPAGSALGAHMEAELRSQPEVWRRAADLTGDAPLPGRGERVAIIGCGTSWFMAQAYAALRERADDGGLTDAWVASEAPLHREYDVVVALSRSGTTTEVVEAVGRVPAGTRTLAVVADPDTPLAREAGDVLAMPFADERSVVQTRFATGALTLLRASLGIDVAPSIEDCVAALDAPLPEAAVSAQQMTFLGTGWTVGLAHEAALKNREASQSWTESYPAMDYRHGPIAVAAPGRVVWSFGPAPGGLSGEVTRTGATFLGRTDIDPLADLVLAQRVALERARALGLDADSPRALTRSVILDG</sequence>
<dbReference type="EC" id="3.5.-.-" evidence="3"/>
<evidence type="ECO:0000256" key="1">
    <source>
        <dbReference type="ARBA" id="ARBA00022737"/>
    </source>
</evidence>
<feature type="domain" description="SIS" evidence="2">
    <location>
        <begin position="33"/>
        <end position="169"/>
    </location>
</feature>
<evidence type="ECO:0000313" key="3">
    <source>
        <dbReference type="EMBL" id="MFD1717778.1"/>
    </source>
</evidence>
<dbReference type="Pfam" id="PF01380">
    <property type="entry name" value="SIS"/>
    <property type="match status" value="1"/>
</dbReference>
<accession>A0ABW4L4K4</accession>
<evidence type="ECO:0000313" key="4">
    <source>
        <dbReference type="Proteomes" id="UP001597277"/>
    </source>
</evidence>
<dbReference type="Proteomes" id="UP001597277">
    <property type="component" value="Unassembled WGS sequence"/>
</dbReference>
<dbReference type="CDD" id="cd05008">
    <property type="entry name" value="SIS_GlmS_GlmD_1"/>
    <property type="match status" value="1"/>
</dbReference>
<dbReference type="PANTHER" id="PTHR10937">
    <property type="entry name" value="GLUCOSAMINE--FRUCTOSE-6-PHOSPHATE AMINOTRANSFERASE, ISOMERIZING"/>
    <property type="match status" value="1"/>
</dbReference>
<dbReference type="GO" id="GO:0016787">
    <property type="term" value="F:hydrolase activity"/>
    <property type="evidence" value="ECO:0007669"/>
    <property type="project" value="UniProtKB-KW"/>
</dbReference>
<dbReference type="PROSITE" id="PS51464">
    <property type="entry name" value="SIS"/>
    <property type="match status" value="1"/>
</dbReference>
<protein>
    <submittedName>
        <fullName evidence="3">SIS domain-containing protein</fullName>
        <ecNumber evidence="3">3.5.-.-</ecNumber>
    </submittedName>
</protein>
<keyword evidence="4" id="KW-1185">Reference proteome</keyword>
<dbReference type="RefSeq" id="WP_388004741.1">
    <property type="nucleotide sequence ID" value="NZ_JBHUEE010000003.1"/>
</dbReference>